<evidence type="ECO:0000256" key="1">
    <source>
        <dbReference type="ARBA" id="ARBA00000385"/>
    </source>
</evidence>
<dbReference type="InterPro" id="IPR020103">
    <property type="entry name" value="PsdUridine_synth_cat_dom_sf"/>
</dbReference>
<feature type="domain" description="tRNA pseudouridine synthase II TruB subfamily 2 C-terminal" evidence="7">
    <location>
        <begin position="245"/>
        <end position="298"/>
    </location>
</feature>
<gene>
    <name evidence="5 9" type="primary">truB</name>
    <name evidence="9" type="ORF">GCM10020260_04230</name>
</gene>
<dbReference type="PANTHER" id="PTHR13767:SF2">
    <property type="entry name" value="PSEUDOURIDYLATE SYNTHASE TRUB1"/>
    <property type="match status" value="1"/>
</dbReference>
<name>A0ABP6R9K0_9MICC</name>
<dbReference type="Gene3D" id="2.30.130.10">
    <property type="entry name" value="PUA domain"/>
    <property type="match status" value="1"/>
</dbReference>
<dbReference type="InterPro" id="IPR002501">
    <property type="entry name" value="PsdUridine_synth_N"/>
</dbReference>
<dbReference type="InterPro" id="IPR015225">
    <property type="entry name" value="tRNA_psdUridine_synth_fam2_C"/>
</dbReference>
<dbReference type="InterPro" id="IPR014780">
    <property type="entry name" value="tRNA_psdUridine_synth_TruB"/>
</dbReference>
<comment type="function">
    <text evidence="5">Responsible for synthesis of pseudouridine from uracil-55 in the psi GC loop of transfer RNAs.</text>
</comment>
<evidence type="ECO:0000259" key="6">
    <source>
        <dbReference type="Pfam" id="PF01509"/>
    </source>
</evidence>
<protein>
    <recommendedName>
        <fullName evidence="5">tRNA pseudouridine synthase B</fullName>
        <ecNumber evidence="5">5.4.99.25</ecNumber>
    </recommendedName>
    <alternativeName>
        <fullName evidence="5">tRNA pseudouridine(55) synthase</fullName>
        <shortName evidence="5">Psi55 synthase</shortName>
    </alternativeName>
    <alternativeName>
        <fullName evidence="5">tRNA pseudouridylate synthase</fullName>
    </alternativeName>
    <alternativeName>
        <fullName evidence="5">tRNA-uridine isomerase</fullName>
    </alternativeName>
</protein>
<evidence type="ECO:0000256" key="4">
    <source>
        <dbReference type="ARBA" id="ARBA00023235"/>
    </source>
</evidence>
<dbReference type="InterPro" id="IPR032819">
    <property type="entry name" value="TruB_C"/>
</dbReference>
<evidence type="ECO:0000256" key="5">
    <source>
        <dbReference type="HAMAP-Rule" id="MF_01080"/>
    </source>
</evidence>
<dbReference type="RefSeq" id="WP_344717653.1">
    <property type="nucleotide sequence ID" value="NZ_BAAAYG010000002.1"/>
</dbReference>
<dbReference type="CDD" id="cd02573">
    <property type="entry name" value="PseudoU_synth_EcTruB"/>
    <property type="match status" value="1"/>
</dbReference>
<keyword evidence="4 5" id="KW-0413">Isomerase</keyword>
<dbReference type="HAMAP" id="MF_01080">
    <property type="entry name" value="TruB_bact"/>
    <property type="match status" value="1"/>
</dbReference>
<keyword evidence="10" id="KW-1185">Reference proteome</keyword>
<reference evidence="10" key="1">
    <citation type="journal article" date="2019" name="Int. J. Syst. Evol. Microbiol.">
        <title>The Global Catalogue of Microorganisms (GCM) 10K type strain sequencing project: providing services to taxonomists for standard genome sequencing and annotation.</title>
        <authorList>
            <consortium name="The Broad Institute Genomics Platform"/>
            <consortium name="The Broad Institute Genome Sequencing Center for Infectious Disease"/>
            <person name="Wu L."/>
            <person name="Ma J."/>
        </authorList>
    </citation>
    <scope>NUCLEOTIDE SEQUENCE [LARGE SCALE GENOMIC DNA]</scope>
    <source>
        <strain evidence="10">JCM 11483</strain>
    </source>
</reference>
<comment type="catalytic activity">
    <reaction evidence="1 5">
        <text>uridine(55) in tRNA = pseudouridine(55) in tRNA</text>
        <dbReference type="Rhea" id="RHEA:42532"/>
        <dbReference type="Rhea" id="RHEA-COMP:10101"/>
        <dbReference type="Rhea" id="RHEA-COMP:10102"/>
        <dbReference type="ChEBI" id="CHEBI:65314"/>
        <dbReference type="ChEBI" id="CHEBI:65315"/>
        <dbReference type="EC" id="5.4.99.25"/>
    </reaction>
</comment>
<evidence type="ECO:0000313" key="9">
    <source>
        <dbReference type="EMBL" id="GAA3280240.1"/>
    </source>
</evidence>
<dbReference type="SUPFAM" id="SSF55120">
    <property type="entry name" value="Pseudouridine synthase"/>
    <property type="match status" value="1"/>
</dbReference>
<feature type="domain" description="Pseudouridine synthase II N-terminal" evidence="6">
    <location>
        <begin position="35"/>
        <end position="189"/>
    </location>
</feature>
<comment type="caution">
    <text evidence="9">The sequence shown here is derived from an EMBL/GenBank/DDBJ whole genome shotgun (WGS) entry which is preliminary data.</text>
</comment>
<evidence type="ECO:0000259" key="7">
    <source>
        <dbReference type="Pfam" id="PF09142"/>
    </source>
</evidence>
<sequence>MGKKQREEEIAVGSGVVLVDKPAGWTSHDVVGRIRKLAGTRKVGHAGTLDPMATGVLVVGINRATRLLTHIVGVSKTYTATIRLGLSTTTDDADGELVETRFANAVTSERLQEEVAALTGAIDQVPATVSAIKVDGRRAYDRARSGEDVALQARPVTVHRFEVGEIRRIDGGKVVDVDVEVEVSSGTYVRALARDLGEALDVGGHLTALRRTAVGPYRIENALTLEQLAEDFGYVGLTEAAAGIFRGRDLTEEEARNLGHGRRITASGTGADAARDGGEQPLTAAFAPDGELVALLRDVPASTGASASADAAAAAAGEQVDFQAKPELVFAPQGGGS</sequence>
<dbReference type="EC" id="5.4.99.25" evidence="5"/>
<dbReference type="PANTHER" id="PTHR13767">
    <property type="entry name" value="TRNA-PSEUDOURIDINE SYNTHASE"/>
    <property type="match status" value="1"/>
</dbReference>
<dbReference type="Pfam" id="PF16198">
    <property type="entry name" value="TruB_C_2"/>
    <property type="match status" value="1"/>
</dbReference>
<comment type="similarity">
    <text evidence="2 5">Belongs to the pseudouridine synthase TruB family. Type 1 subfamily.</text>
</comment>
<accession>A0ABP6R9K0</accession>
<dbReference type="Gene3D" id="3.30.2350.10">
    <property type="entry name" value="Pseudouridine synthase"/>
    <property type="match status" value="1"/>
</dbReference>
<dbReference type="Pfam" id="PF09142">
    <property type="entry name" value="TruB_C"/>
    <property type="match status" value="1"/>
</dbReference>
<dbReference type="NCBIfam" id="TIGR00431">
    <property type="entry name" value="TruB"/>
    <property type="match status" value="1"/>
</dbReference>
<evidence type="ECO:0000256" key="2">
    <source>
        <dbReference type="ARBA" id="ARBA00005642"/>
    </source>
</evidence>
<dbReference type="Proteomes" id="UP001501736">
    <property type="component" value="Unassembled WGS sequence"/>
</dbReference>
<evidence type="ECO:0000259" key="8">
    <source>
        <dbReference type="Pfam" id="PF16198"/>
    </source>
</evidence>
<keyword evidence="3 5" id="KW-0819">tRNA processing</keyword>
<feature type="active site" description="Nucleophile" evidence="5">
    <location>
        <position position="50"/>
    </location>
</feature>
<organism evidence="9 10">
    <name type="scientific">Nesterenkonia halobia</name>
    <dbReference type="NCBI Taxonomy" id="37922"/>
    <lineage>
        <taxon>Bacteria</taxon>
        <taxon>Bacillati</taxon>
        <taxon>Actinomycetota</taxon>
        <taxon>Actinomycetes</taxon>
        <taxon>Micrococcales</taxon>
        <taxon>Micrococcaceae</taxon>
        <taxon>Nesterenkonia</taxon>
    </lineage>
</organism>
<dbReference type="InterPro" id="IPR036974">
    <property type="entry name" value="PUA_sf"/>
</dbReference>
<feature type="domain" description="tRNA pseudouridylate synthase B C-terminal" evidence="8">
    <location>
        <begin position="190"/>
        <end position="230"/>
    </location>
</feature>
<evidence type="ECO:0000313" key="10">
    <source>
        <dbReference type="Proteomes" id="UP001501736"/>
    </source>
</evidence>
<proteinExistence type="inferred from homology"/>
<evidence type="ECO:0000256" key="3">
    <source>
        <dbReference type="ARBA" id="ARBA00022694"/>
    </source>
</evidence>
<dbReference type="SUPFAM" id="SSF88697">
    <property type="entry name" value="PUA domain-like"/>
    <property type="match status" value="1"/>
</dbReference>
<dbReference type="InterPro" id="IPR015947">
    <property type="entry name" value="PUA-like_sf"/>
</dbReference>
<dbReference type="EMBL" id="BAAAYG010000002">
    <property type="protein sequence ID" value="GAA3280240.1"/>
    <property type="molecule type" value="Genomic_DNA"/>
</dbReference>
<dbReference type="Pfam" id="PF01509">
    <property type="entry name" value="TruB_N"/>
    <property type="match status" value="1"/>
</dbReference>